<dbReference type="SUPFAM" id="SSF52540">
    <property type="entry name" value="P-loop containing nucleoside triphosphate hydrolases"/>
    <property type="match status" value="1"/>
</dbReference>
<accession>X1EK70</accession>
<comment type="caution">
    <text evidence="1">The sequence shown here is derived from an EMBL/GenBank/DDBJ whole genome shotgun (WGS) entry which is preliminary data.</text>
</comment>
<dbReference type="EMBL" id="BART01034477">
    <property type="protein sequence ID" value="GAH17519.1"/>
    <property type="molecule type" value="Genomic_DNA"/>
</dbReference>
<reference evidence="1" key="1">
    <citation type="journal article" date="2014" name="Front. Microbiol.">
        <title>High frequency of phylogenetically diverse reductive dehalogenase-homologous genes in deep subseafloor sedimentary metagenomes.</title>
        <authorList>
            <person name="Kawai M."/>
            <person name="Futagami T."/>
            <person name="Toyoda A."/>
            <person name="Takaki Y."/>
            <person name="Nishi S."/>
            <person name="Hori S."/>
            <person name="Arai W."/>
            <person name="Tsubouchi T."/>
            <person name="Morono Y."/>
            <person name="Uchiyama I."/>
            <person name="Ito T."/>
            <person name="Fujiyama A."/>
            <person name="Inagaki F."/>
            <person name="Takami H."/>
        </authorList>
    </citation>
    <scope>NUCLEOTIDE SEQUENCE</scope>
    <source>
        <strain evidence="1">Expedition CK06-06</strain>
    </source>
</reference>
<evidence type="ECO:0000313" key="1">
    <source>
        <dbReference type="EMBL" id="GAH17519.1"/>
    </source>
</evidence>
<protein>
    <recommendedName>
        <fullName evidence="2">ATPase AAA-type core domain-containing protein</fullName>
    </recommendedName>
</protein>
<gene>
    <name evidence="1" type="ORF">S01H4_58909</name>
</gene>
<dbReference type="InterPro" id="IPR027417">
    <property type="entry name" value="P-loop_NTPase"/>
</dbReference>
<dbReference type="AlphaFoldDB" id="X1EK70"/>
<organism evidence="1">
    <name type="scientific">marine sediment metagenome</name>
    <dbReference type="NCBI Taxonomy" id="412755"/>
    <lineage>
        <taxon>unclassified sequences</taxon>
        <taxon>metagenomes</taxon>
        <taxon>ecological metagenomes</taxon>
    </lineage>
</organism>
<evidence type="ECO:0008006" key="2">
    <source>
        <dbReference type="Google" id="ProtNLM"/>
    </source>
</evidence>
<name>X1EK70_9ZZZZ</name>
<feature type="non-terminal residue" evidence="1">
    <location>
        <position position="188"/>
    </location>
</feature>
<sequence length="188" mass="21627">MRTILEEDDVTLATLRLLTEGSEVPIVLFVDEMEGPYNAYGEEGERHFLEILKRIYNEFKNVVIIASCLSDVWYRIYNIADGPTKSRMEPVVELALFTRDDIAVFVRETMSKYWTLQNIDAPPDELFPFDESLIDEAFTQSKGVPREAIKFLIPRLDSILFDKPVKEVEPQLDYVIKLTSTVVTNSLV</sequence>
<proteinExistence type="predicted"/>